<reference evidence="13 14" key="1">
    <citation type="submission" date="2019-07" db="EMBL/GenBank/DDBJ databases">
        <title>Whole genome shotgun sequence of Myxococcus fulvus NBRC 100333.</title>
        <authorList>
            <person name="Hosoyama A."/>
            <person name="Uohara A."/>
            <person name="Ohji S."/>
            <person name="Ichikawa N."/>
        </authorList>
    </citation>
    <scope>NUCLEOTIDE SEQUENCE [LARGE SCALE GENOMIC DNA]</scope>
    <source>
        <strain evidence="13 14">NBRC 100333</strain>
    </source>
</reference>
<dbReference type="InterPro" id="IPR011096">
    <property type="entry name" value="FTP_domain"/>
</dbReference>
<gene>
    <name evidence="13" type="ORF">MFU01_25130</name>
</gene>
<dbReference type="InterPro" id="IPR050728">
    <property type="entry name" value="Zinc_Metalloprotease_M4"/>
</dbReference>
<dbReference type="STRING" id="1334629.MFUL124B02_03455"/>
<evidence type="ECO:0000256" key="1">
    <source>
        <dbReference type="ARBA" id="ARBA00009388"/>
    </source>
</evidence>
<keyword evidence="2 9" id="KW-0645">Protease</keyword>
<evidence type="ECO:0000259" key="11">
    <source>
        <dbReference type="Pfam" id="PF02868"/>
    </source>
</evidence>
<feature type="active site" description="Proton donor" evidence="8">
    <location>
        <position position="444"/>
    </location>
</feature>
<keyword evidence="5 9" id="KW-0378">Hydrolase</keyword>
<dbReference type="PANTHER" id="PTHR33794:SF1">
    <property type="entry name" value="BACILLOLYSIN"/>
    <property type="match status" value="1"/>
</dbReference>
<dbReference type="AlphaFoldDB" id="A0A511T004"/>
<keyword evidence="7 9" id="KW-0482">Metalloprotease</keyword>
<evidence type="ECO:0000256" key="9">
    <source>
        <dbReference type="RuleBase" id="RU366073"/>
    </source>
</evidence>
<evidence type="ECO:0000256" key="4">
    <source>
        <dbReference type="ARBA" id="ARBA00022729"/>
    </source>
</evidence>
<dbReference type="Gene3D" id="1.10.390.10">
    <property type="entry name" value="Neutral Protease Domain 2"/>
    <property type="match status" value="1"/>
</dbReference>
<evidence type="ECO:0000256" key="6">
    <source>
        <dbReference type="ARBA" id="ARBA00022833"/>
    </source>
</evidence>
<sequence length="531" mass="56954">MQSSTYPQDKERVVTRTWKLGLIGACCAMWGAACGEAPVDPTRDNTPETRQAALAALGRVEVVDAGRDGTPSFIRGTLGTVDRSLVSLKAADALAPVLRGLAPVFGLRAEELTVRTSRTDELGYTHVRYDQTRHGVPVKGGELVVHVDDKGLVYAANGSARGAGEPSTLARLPLHAVTDAALEGLETLKVEGEPRFVYFLGAEGPLSAAYEVLRVGTREDAPAKDRVYVDASSGRVLDVHPLIHGGLNRRVHSANNQWTTPGTLRRQEGGGATGDAHIDRNYDHIGTTYACYETIFGRDSFDDRGATITSTVHYGSAYVNAYWDGIQIVFGDGDNVNSGQLGLDLDVVSHEITHAVTQYESGLVYRNESGALNESLSDIAAAICESWARGGALDADVWKIGEDIWTPNISGDALRYMDNPTRDNSSRDFYPERYTGTADNGGVHWNSGIPNLVFKLLVTGGTHPRGKSGVNVGGIGMNRAAQTFYFAATTYFTSTTTMSQAKAYTVQAATDRYDASVVNSVRDAWSAAGVP</sequence>
<keyword evidence="9" id="KW-0964">Secreted</keyword>
<dbReference type="InterPro" id="IPR027268">
    <property type="entry name" value="Peptidase_M4/M1_CTD_sf"/>
</dbReference>
<organism evidence="13 14">
    <name type="scientific">Myxococcus fulvus</name>
    <dbReference type="NCBI Taxonomy" id="33"/>
    <lineage>
        <taxon>Bacteria</taxon>
        <taxon>Pseudomonadati</taxon>
        <taxon>Myxococcota</taxon>
        <taxon>Myxococcia</taxon>
        <taxon>Myxococcales</taxon>
        <taxon>Cystobacterineae</taxon>
        <taxon>Myxococcaceae</taxon>
        <taxon>Myxococcus</taxon>
    </lineage>
</organism>
<comment type="caution">
    <text evidence="13">The sequence shown here is derived from an EMBL/GenBank/DDBJ whole genome shotgun (WGS) entry which is preliminary data.</text>
</comment>
<evidence type="ECO:0000256" key="3">
    <source>
        <dbReference type="ARBA" id="ARBA00022723"/>
    </source>
</evidence>
<dbReference type="InterPro" id="IPR023612">
    <property type="entry name" value="Peptidase_M4"/>
</dbReference>
<dbReference type="Gene3D" id="3.10.170.10">
    <property type="match status" value="1"/>
</dbReference>
<comment type="similarity">
    <text evidence="1 9">Belongs to the peptidase M4 family.</text>
</comment>
<dbReference type="GO" id="GO:0046872">
    <property type="term" value="F:metal ion binding"/>
    <property type="evidence" value="ECO:0007669"/>
    <property type="project" value="UniProtKB-UniRule"/>
</dbReference>
<feature type="active site" evidence="8">
    <location>
        <position position="351"/>
    </location>
</feature>
<comment type="subcellular location">
    <subcellularLocation>
        <location evidence="9">Secreted</location>
    </subcellularLocation>
</comment>
<dbReference type="Pfam" id="PF02868">
    <property type="entry name" value="Peptidase_M4_C"/>
    <property type="match status" value="1"/>
</dbReference>
<evidence type="ECO:0000259" key="10">
    <source>
        <dbReference type="Pfam" id="PF01447"/>
    </source>
</evidence>
<name>A0A511T004_MYXFU</name>
<evidence type="ECO:0000259" key="12">
    <source>
        <dbReference type="Pfam" id="PF07504"/>
    </source>
</evidence>
<dbReference type="Pfam" id="PF07504">
    <property type="entry name" value="FTP"/>
    <property type="match status" value="1"/>
</dbReference>
<dbReference type="GO" id="GO:0004222">
    <property type="term" value="F:metalloendopeptidase activity"/>
    <property type="evidence" value="ECO:0007669"/>
    <property type="project" value="UniProtKB-UniRule"/>
</dbReference>
<feature type="domain" description="Peptidase M4 C-terminal" evidence="11">
    <location>
        <begin position="361"/>
        <end position="530"/>
    </location>
</feature>
<evidence type="ECO:0000256" key="7">
    <source>
        <dbReference type="ARBA" id="ARBA00023049"/>
    </source>
</evidence>
<keyword evidence="6 9" id="KW-0862">Zinc</keyword>
<keyword evidence="3" id="KW-0479">Metal-binding</keyword>
<evidence type="ECO:0000313" key="14">
    <source>
        <dbReference type="Proteomes" id="UP000321514"/>
    </source>
</evidence>
<dbReference type="SUPFAM" id="SSF55486">
    <property type="entry name" value="Metalloproteases ('zincins'), catalytic domain"/>
    <property type="match status" value="1"/>
</dbReference>
<evidence type="ECO:0000256" key="8">
    <source>
        <dbReference type="PIRSR" id="PIRSR623612-1"/>
    </source>
</evidence>
<dbReference type="PANTHER" id="PTHR33794">
    <property type="entry name" value="BACILLOLYSIN"/>
    <property type="match status" value="1"/>
</dbReference>
<evidence type="ECO:0000256" key="5">
    <source>
        <dbReference type="ARBA" id="ARBA00022801"/>
    </source>
</evidence>
<protein>
    <recommendedName>
        <fullName evidence="9">Neutral metalloproteinase</fullName>
        <ecNumber evidence="9">3.4.24.-</ecNumber>
    </recommendedName>
</protein>
<dbReference type="Proteomes" id="UP000321514">
    <property type="component" value="Unassembled WGS sequence"/>
</dbReference>
<keyword evidence="4" id="KW-0732">Signal</keyword>
<evidence type="ECO:0000256" key="2">
    <source>
        <dbReference type="ARBA" id="ARBA00022670"/>
    </source>
</evidence>
<dbReference type="PRINTS" id="PR00730">
    <property type="entry name" value="THERMOLYSIN"/>
</dbReference>
<dbReference type="GO" id="GO:0006508">
    <property type="term" value="P:proteolysis"/>
    <property type="evidence" value="ECO:0007669"/>
    <property type="project" value="UniProtKB-KW"/>
</dbReference>
<dbReference type="EC" id="3.4.24.-" evidence="9"/>
<dbReference type="Pfam" id="PF01447">
    <property type="entry name" value="Peptidase_M4"/>
    <property type="match status" value="1"/>
</dbReference>
<feature type="domain" description="Peptidase M4" evidence="10">
    <location>
        <begin position="251"/>
        <end position="358"/>
    </location>
</feature>
<feature type="domain" description="FTP" evidence="12">
    <location>
        <begin position="110"/>
        <end position="159"/>
    </location>
</feature>
<comment type="function">
    <text evidence="9">Extracellular zinc metalloprotease.</text>
</comment>
<dbReference type="CDD" id="cd09597">
    <property type="entry name" value="M4_TLP"/>
    <property type="match status" value="1"/>
</dbReference>
<dbReference type="OrthoDB" id="5378341at2"/>
<accession>A0A511T004</accession>
<proteinExistence type="inferred from homology"/>
<comment type="cofactor">
    <cofactor evidence="9">
        <name>Zn(2+)</name>
        <dbReference type="ChEBI" id="CHEBI:29105"/>
    </cofactor>
</comment>
<dbReference type="InterPro" id="IPR001570">
    <property type="entry name" value="Peptidase_M4_C_domain"/>
</dbReference>
<dbReference type="Gene3D" id="3.10.450.490">
    <property type="match status" value="1"/>
</dbReference>
<dbReference type="InterPro" id="IPR013856">
    <property type="entry name" value="Peptidase_M4_domain"/>
</dbReference>
<dbReference type="GO" id="GO:0005576">
    <property type="term" value="C:extracellular region"/>
    <property type="evidence" value="ECO:0007669"/>
    <property type="project" value="UniProtKB-SubCell"/>
</dbReference>
<dbReference type="EMBL" id="BJXR01000025">
    <property type="protein sequence ID" value="GEN07476.1"/>
    <property type="molecule type" value="Genomic_DNA"/>
</dbReference>
<evidence type="ECO:0000313" key="13">
    <source>
        <dbReference type="EMBL" id="GEN07476.1"/>
    </source>
</evidence>